<proteinExistence type="predicted"/>
<sequence length="2448" mass="276993">MSGSYVYDDEVPLAFLDHLKSIIGATDNSIDPQIPEGLLTNTLSMEDANHMIRQFSDGDIKEAMFGIGNEKAPGPDGFSAKFFKATWDTIGKDVSLAIHNFFYRSHLVGELNHTLLCLLPKSPNASSVSDFRPIACCTVLYKCISKMVVARIKPVLDTLVNRTQSAFIPRRKITDNILMAHELVVGYHLNVGQPRCAFKIDIRKAYDMVNWEFLLNMLTGLGFHPAMVRWIKEMITTPSFSIALNGEVSGFFRGEQGIRQGDPLSPYLFTLVMEGFSLFFRKCIQEASEFRFHKGCEELDITHLCFADDLFVFTYGDVGSVEILKKALYLFAKHSGLSANLQKSEIFFGNVPMDTQNAILNCLPFSMGALPIRYLGVPLSPVTLKVADYGVLISKVKGRIGNWKTKFLSFAGRKQLIISVLQYLNYIWMAIFLFPSAVIHSIEALFRDFLWAQGNTSKGKCKVAWDLVCRPLQNGGLGLKRLTTWNRALIMKQLWDILTNRESLWVSWVRRFCIGDLGVWRVRCATKWSWILRKVMSIRDDVRHFVHVKIGDGCTTHAWEDHWITDAPISSVVSYRMIHDSGFNATDSVFDVVSQLQDGWPIEWINRSPIFSSTPLPVLDPRQRDVVYWDSDPSGEFSVRKVYQSFDGVRPVVPWHASVWFKGHIPKHSFCLWIACLNRLPTQDRIHTWKQDPPDMLCSLCGTCPDSHEHLFFDCMYSKTVWRNIRAEVNWMTMPDDWSGIMSTISSHASNQKMHKLTLAASVYMVWRERNNRLFSDRKKPPEQVVRDIKAVVMLRLDACFLHRFWPRRLRDNSEIINCVSAIHRSRSAITLWDFSAVSAFVISSVVAFVRLGWLFESTMGFEDIFGDACVQPSRKSVFERLSDDKKEATVKEGDIKSSFAKVVGSSASDSLSFFPLESKVQSRVVLPVELTKEVMKTHHTTLYGYFLGPRVPFPIVEGYVKNLWSKFGFVKAMMNNNGIMFFKFNDLGGCMQVISNGPLMIRGVPMFVAQWDPLKGLTKPIHNTCPLWVKLHNVPLVAFNKEGISRIASVLGVPKQMDACTASMCDNAWGRPGFAKVLIEVWAVGNLKREIELVIPNLSGGVDSTVTIKVEYVWEPSQCSHCLVFGHSLSSCAKAVAAQQKSKKGGKVDGEGFVTVEKRQWRPKVVDKPSSSGTSVEGVVDKPVGSATVTILTDKPNQDSAKPKEGSVTTTEGSAKPNQDSAKPKEGSATPSEVPVRPSDVLDDSLDAWDQFADPPEFSLPLKTDFVRTSRGVPEGSFRPPVDTVPKFTARRGQFVPNPKAATVDRTTTNVFSPLVNLGDKDAGGGDPETLGGAAVNKGKGSADRSNSGSKGGRGGPKDGKVVRRQLWSGLRKFRAIMGSQPWVVMGDFNAMLFPHDALGGISRRNADMTDFLECVEDIEVFDVCYTGIQHTWCQKPREDAGLRRKLDRILANVEFTSRFQDAHARFHPRGISDHSPGVLIFKGGKRRRKFGFKFENFITEHPSFLQTVRRAWDVNVEGTFMYQVTSRLKALKEPLRNLRRSYGNLTEKVNNLKEELNVIQLACDMDPFNSDLKEDLEALQMAYHEACKDESLAARQRAKVQWLREGDSNTRFFHNVIRERRHVNQVRAVARSDGTFVYDDDVPYAFIDHLKGYLGTSDDSLEPLLPMGAFQNTLELSDALFMIRPILDSEIRDAMYQIGKDKAPGSDGFTSHFFKAAWEVVGKDVTVAIHNFFYRGRLAKELNHTLICLLPKVPNATSVSDFRPISCCSALYKCISKVIVNRMKPFLDGLVDRAQSAFIPGRRIVDNILMAHELVVGYHLNIGKPRCAFKIDLRKAYDMVDWRFLIAMMEGFGFHPVLVSWIREMLSTTSYSVVVNGESWGHFRGKRGIRQGDPLSPYLFTLIMEGFAMVFKQCIAEASRFDHHPGCGDIDLTHLCFADDLFVFTGGDVASVEVLKRALYLFEKRSGLSPNLNKSDVFFGNVPDSEKDAILSCLPFRLGAFPIRYLGVPLSPKFLKVSDYGGLISRVKQRVQNWKMKALSFGGRRQLVISVLQSLQLYWMAVFVFPSSVLHELESIFRSFLWSQGDSAQGKCRIAWNVLCCPRECGGLGFKNLSVWNRALIAKNMWDILTSRPTLWVSWVRSLNIHSSNFWIIRKTNAWSWVLRKMMDLRSVLRPHVVSRIGDGRNTQAWEDTWLRCGPLSSLISYRHIHGYGFNTSTTVREFMDQIDGTWPDDWLARWPNLALSTLPVVVDDTSDTVLWQSRNNGMVDFTVSVAYESMDMAHDTVPWTASVWFPGHIPKHAFCLWLACHHRLPTQDRLILWKHDPPDWKCSLCGSCLDSHQHLFFECTYASVVWAKVRDAIGWIDGTQSWDGIMDMLSGHNPPRKFIHKIGLAASVYMIWKERNKRIFTTERKPESVCARDTLEVIMMRVAWKRMMKTRRFHDAG</sequence>
<evidence type="ECO:0000256" key="2">
    <source>
        <dbReference type="SAM" id="MobiDB-lite"/>
    </source>
</evidence>
<dbReference type="EMBL" id="JARYMX010000002">
    <property type="protein sequence ID" value="KAJ9561588.1"/>
    <property type="molecule type" value="Genomic_DNA"/>
</dbReference>
<dbReference type="Pfam" id="PF14111">
    <property type="entry name" value="DUF4283"/>
    <property type="match status" value="1"/>
</dbReference>
<gene>
    <name evidence="4" type="ORF">OSB04_006748</name>
</gene>
<dbReference type="PROSITE" id="PS50878">
    <property type="entry name" value="RT_POL"/>
    <property type="match status" value="2"/>
</dbReference>
<protein>
    <recommendedName>
        <fullName evidence="3">Reverse transcriptase domain-containing protein</fullName>
    </recommendedName>
</protein>
<dbReference type="InterPro" id="IPR026960">
    <property type="entry name" value="RVT-Znf"/>
</dbReference>
<feature type="region of interest" description="Disordered" evidence="2">
    <location>
        <begin position="1320"/>
        <end position="1363"/>
    </location>
</feature>
<comment type="caution">
    <text evidence="4">The sequence shown here is derived from an EMBL/GenBank/DDBJ whole genome shotgun (WGS) entry which is preliminary data.</text>
</comment>
<dbReference type="SUPFAM" id="SSF56219">
    <property type="entry name" value="DNase I-like"/>
    <property type="match status" value="1"/>
</dbReference>
<dbReference type="InterPro" id="IPR036691">
    <property type="entry name" value="Endo/exonu/phosph_ase_sf"/>
</dbReference>
<feature type="compositionally biased region" description="Polar residues" evidence="2">
    <location>
        <begin position="1208"/>
        <end position="1222"/>
    </location>
</feature>
<keyword evidence="5" id="KW-1185">Reference proteome</keyword>
<name>A0AA38TR51_9ASTR</name>
<dbReference type="Gene3D" id="3.60.10.10">
    <property type="entry name" value="Endonuclease/exonuclease/phosphatase"/>
    <property type="match status" value="1"/>
</dbReference>
<organism evidence="4 5">
    <name type="scientific">Centaurea solstitialis</name>
    <name type="common">yellow star-thistle</name>
    <dbReference type="NCBI Taxonomy" id="347529"/>
    <lineage>
        <taxon>Eukaryota</taxon>
        <taxon>Viridiplantae</taxon>
        <taxon>Streptophyta</taxon>
        <taxon>Embryophyta</taxon>
        <taxon>Tracheophyta</taxon>
        <taxon>Spermatophyta</taxon>
        <taxon>Magnoliopsida</taxon>
        <taxon>eudicotyledons</taxon>
        <taxon>Gunneridae</taxon>
        <taxon>Pentapetalae</taxon>
        <taxon>asterids</taxon>
        <taxon>campanulids</taxon>
        <taxon>Asterales</taxon>
        <taxon>Asteraceae</taxon>
        <taxon>Carduoideae</taxon>
        <taxon>Cardueae</taxon>
        <taxon>Centaureinae</taxon>
        <taxon>Centaurea</taxon>
    </lineage>
</organism>
<evidence type="ECO:0000313" key="4">
    <source>
        <dbReference type="EMBL" id="KAJ9561588.1"/>
    </source>
</evidence>
<reference evidence="4" key="1">
    <citation type="submission" date="2023-03" db="EMBL/GenBank/DDBJ databases">
        <title>Chromosome-scale reference genome and RAD-based genetic map of yellow starthistle (Centaurea solstitialis) reveal putative structural variation and QTLs associated with invader traits.</title>
        <authorList>
            <person name="Reatini B."/>
            <person name="Cang F.A."/>
            <person name="Jiang Q."/>
            <person name="Mckibben M.T.W."/>
            <person name="Barker M.S."/>
            <person name="Rieseberg L.H."/>
            <person name="Dlugosch K.M."/>
        </authorList>
    </citation>
    <scope>NUCLEOTIDE SEQUENCE</scope>
    <source>
        <strain evidence="4">CAN-66</strain>
        <tissue evidence="4">Leaf</tissue>
    </source>
</reference>
<evidence type="ECO:0000259" key="3">
    <source>
        <dbReference type="PROSITE" id="PS50878"/>
    </source>
</evidence>
<dbReference type="Pfam" id="PF13966">
    <property type="entry name" value="zf-RVT"/>
    <property type="match status" value="2"/>
</dbReference>
<feature type="coiled-coil region" evidence="1">
    <location>
        <begin position="1537"/>
        <end position="1591"/>
    </location>
</feature>
<evidence type="ECO:0000313" key="5">
    <source>
        <dbReference type="Proteomes" id="UP001172457"/>
    </source>
</evidence>
<dbReference type="InterPro" id="IPR025558">
    <property type="entry name" value="DUF4283"/>
</dbReference>
<feature type="region of interest" description="Disordered" evidence="2">
    <location>
        <begin position="1192"/>
        <end position="1242"/>
    </location>
</feature>
<dbReference type="InterPro" id="IPR043502">
    <property type="entry name" value="DNA/RNA_pol_sf"/>
</dbReference>
<dbReference type="PANTHER" id="PTHR33116:SF78">
    <property type="entry name" value="OS12G0587133 PROTEIN"/>
    <property type="match status" value="1"/>
</dbReference>
<evidence type="ECO:0000256" key="1">
    <source>
        <dbReference type="SAM" id="Coils"/>
    </source>
</evidence>
<feature type="domain" description="Reverse transcriptase" evidence="3">
    <location>
        <begin position="1733"/>
        <end position="2012"/>
    </location>
</feature>
<dbReference type="Pfam" id="PF00078">
    <property type="entry name" value="RVT_1"/>
    <property type="match status" value="2"/>
</dbReference>
<feature type="domain" description="Reverse transcriptase" evidence="3">
    <location>
        <begin position="100"/>
        <end position="379"/>
    </location>
</feature>
<dbReference type="CDD" id="cd01650">
    <property type="entry name" value="RT_nLTR_like"/>
    <property type="match status" value="2"/>
</dbReference>
<dbReference type="Proteomes" id="UP001172457">
    <property type="component" value="Chromosome 2"/>
</dbReference>
<dbReference type="PANTHER" id="PTHR33116">
    <property type="entry name" value="REVERSE TRANSCRIPTASE ZINC-BINDING DOMAIN-CONTAINING PROTEIN-RELATED-RELATED"/>
    <property type="match status" value="1"/>
</dbReference>
<keyword evidence="1" id="KW-0175">Coiled coil</keyword>
<accession>A0AA38TR51</accession>
<dbReference type="InterPro" id="IPR000477">
    <property type="entry name" value="RT_dom"/>
</dbReference>
<dbReference type="SUPFAM" id="SSF56672">
    <property type="entry name" value="DNA/RNA polymerases"/>
    <property type="match status" value="2"/>
</dbReference>